<dbReference type="Pfam" id="PF07883">
    <property type="entry name" value="Cupin_2"/>
    <property type="match status" value="1"/>
</dbReference>
<dbReference type="PROSITE" id="PS50943">
    <property type="entry name" value="HTH_CROC1"/>
    <property type="match status" value="1"/>
</dbReference>
<evidence type="ECO:0000259" key="2">
    <source>
        <dbReference type="PROSITE" id="PS50943"/>
    </source>
</evidence>
<dbReference type="InterPro" id="IPR014710">
    <property type="entry name" value="RmlC-like_jellyroll"/>
</dbReference>
<keyword evidence="1" id="KW-0238">DNA-binding</keyword>
<dbReference type="CDD" id="cd02209">
    <property type="entry name" value="cupin_XRE_C"/>
    <property type="match status" value="1"/>
</dbReference>
<accession>A0A1M7UUT8</accession>
<keyword evidence="4" id="KW-1185">Reference proteome</keyword>
<name>A0A1M7UUT8_9BRAD</name>
<dbReference type="Proteomes" id="UP000184096">
    <property type="component" value="Chromosome I"/>
</dbReference>
<dbReference type="InterPro" id="IPR001387">
    <property type="entry name" value="Cro/C1-type_HTH"/>
</dbReference>
<reference evidence="4" key="1">
    <citation type="submission" date="2016-11" db="EMBL/GenBank/DDBJ databases">
        <authorList>
            <person name="Varghese N."/>
            <person name="Submissions S."/>
        </authorList>
    </citation>
    <scope>NUCLEOTIDE SEQUENCE [LARGE SCALE GENOMIC DNA]</scope>
    <source>
        <strain evidence="4">GAS401</strain>
    </source>
</reference>
<proteinExistence type="predicted"/>
<dbReference type="SUPFAM" id="SSF47413">
    <property type="entry name" value="lambda repressor-like DNA-binding domains"/>
    <property type="match status" value="1"/>
</dbReference>
<dbReference type="InterPro" id="IPR013096">
    <property type="entry name" value="Cupin_2"/>
</dbReference>
<organism evidence="3 4">
    <name type="scientific">Bradyrhizobium erythrophlei</name>
    <dbReference type="NCBI Taxonomy" id="1437360"/>
    <lineage>
        <taxon>Bacteria</taxon>
        <taxon>Pseudomonadati</taxon>
        <taxon>Pseudomonadota</taxon>
        <taxon>Alphaproteobacteria</taxon>
        <taxon>Hyphomicrobiales</taxon>
        <taxon>Nitrobacteraceae</taxon>
        <taxon>Bradyrhizobium</taxon>
    </lineage>
</organism>
<dbReference type="PANTHER" id="PTHR46797:SF2">
    <property type="entry name" value="TRANSCRIPTIONAL REGULATOR"/>
    <property type="match status" value="1"/>
</dbReference>
<dbReference type="Gene3D" id="2.60.120.10">
    <property type="entry name" value="Jelly Rolls"/>
    <property type="match status" value="1"/>
</dbReference>
<dbReference type="OrthoDB" id="9814751at2"/>
<dbReference type="PANTHER" id="PTHR46797">
    <property type="entry name" value="HTH-TYPE TRANSCRIPTIONAL REGULATOR"/>
    <property type="match status" value="1"/>
</dbReference>
<dbReference type="InterPro" id="IPR050807">
    <property type="entry name" value="TransReg_Diox_bact_type"/>
</dbReference>
<dbReference type="SMART" id="SM00530">
    <property type="entry name" value="HTH_XRE"/>
    <property type="match status" value="1"/>
</dbReference>
<dbReference type="GO" id="GO:0003700">
    <property type="term" value="F:DNA-binding transcription factor activity"/>
    <property type="evidence" value="ECO:0007669"/>
    <property type="project" value="TreeGrafter"/>
</dbReference>
<gene>
    <name evidence="3" type="ORF">SAMN05444170_6783</name>
</gene>
<dbReference type="GO" id="GO:0003677">
    <property type="term" value="F:DNA binding"/>
    <property type="evidence" value="ECO:0007669"/>
    <property type="project" value="UniProtKB-KW"/>
</dbReference>
<protein>
    <submittedName>
        <fullName evidence="3">Transcriptional regulator, XRE family with cupin sensor</fullName>
    </submittedName>
</protein>
<evidence type="ECO:0000313" key="3">
    <source>
        <dbReference type="EMBL" id="SHN86705.1"/>
    </source>
</evidence>
<dbReference type="InterPro" id="IPR011051">
    <property type="entry name" value="RmlC_Cupin_sf"/>
</dbReference>
<dbReference type="RefSeq" id="WP_156898838.1">
    <property type="nucleotide sequence ID" value="NZ_LT670849.1"/>
</dbReference>
<dbReference type="EMBL" id="LT670849">
    <property type="protein sequence ID" value="SHN86705.1"/>
    <property type="molecule type" value="Genomic_DNA"/>
</dbReference>
<feature type="domain" description="HTH cro/C1-type" evidence="2">
    <location>
        <begin position="28"/>
        <end position="82"/>
    </location>
</feature>
<dbReference type="AlphaFoldDB" id="A0A1M7UUT8"/>
<evidence type="ECO:0000256" key="1">
    <source>
        <dbReference type="ARBA" id="ARBA00023125"/>
    </source>
</evidence>
<sequence>MTTEFSPELPDNVAETTASTLAAIGERIREVRQARNMTLQVLAESTKLSVSMLSLVERGRASPSIGSLIVIASALGVTMSDLIASEPESDEDLVVRASQHHVVETPMHVVRRLIREDRTRGLSIAINEYEPNTGNSDAALSHAGFEYGFVLEGVLTVEVDKTPYILKSGDLISYNSRRPHKIWNYGRRKVRTLWFNLDRES</sequence>
<dbReference type="InterPro" id="IPR010982">
    <property type="entry name" value="Lambda_DNA-bd_dom_sf"/>
</dbReference>
<dbReference type="Pfam" id="PF01381">
    <property type="entry name" value="HTH_3"/>
    <property type="match status" value="1"/>
</dbReference>
<dbReference type="GO" id="GO:0005829">
    <property type="term" value="C:cytosol"/>
    <property type="evidence" value="ECO:0007669"/>
    <property type="project" value="TreeGrafter"/>
</dbReference>
<evidence type="ECO:0000313" key="4">
    <source>
        <dbReference type="Proteomes" id="UP000184096"/>
    </source>
</evidence>
<dbReference type="CDD" id="cd00093">
    <property type="entry name" value="HTH_XRE"/>
    <property type="match status" value="1"/>
</dbReference>
<dbReference type="Gene3D" id="1.10.260.40">
    <property type="entry name" value="lambda repressor-like DNA-binding domains"/>
    <property type="match status" value="1"/>
</dbReference>
<dbReference type="SUPFAM" id="SSF51182">
    <property type="entry name" value="RmlC-like cupins"/>
    <property type="match status" value="1"/>
</dbReference>